<dbReference type="Proteomes" id="UP000199288">
    <property type="component" value="Unassembled WGS sequence"/>
</dbReference>
<dbReference type="RefSeq" id="WP_222842307.1">
    <property type="nucleotide sequence ID" value="NZ_FNQV01000001.1"/>
</dbReference>
<evidence type="ECO:0000313" key="1">
    <source>
        <dbReference type="EMBL" id="SDZ75683.1"/>
    </source>
</evidence>
<dbReference type="AlphaFoldDB" id="A0A1H3VLK0"/>
<accession>A0A1H3VLK0</accession>
<dbReference type="EMBL" id="FNQV01000001">
    <property type="protein sequence ID" value="SDZ75683.1"/>
    <property type="molecule type" value="Genomic_DNA"/>
</dbReference>
<dbReference type="SUPFAM" id="SSF158997">
    <property type="entry name" value="Trm112p-like"/>
    <property type="match status" value="1"/>
</dbReference>
<name>A0A1H3VLK0_9ACTO</name>
<evidence type="ECO:0000313" key="2">
    <source>
        <dbReference type="Proteomes" id="UP000199288"/>
    </source>
</evidence>
<organism evidence="1 2">
    <name type="scientific">Bowdeniella nasicola</name>
    <dbReference type="NCBI Taxonomy" id="208480"/>
    <lineage>
        <taxon>Bacteria</taxon>
        <taxon>Bacillati</taxon>
        <taxon>Actinomycetota</taxon>
        <taxon>Actinomycetes</taxon>
        <taxon>Actinomycetales</taxon>
        <taxon>Actinomycetaceae</taxon>
        <taxon>Bowdeniella</taxon>
    </lineage>
</organism>
<sequence>MTDLPAWVSAALRCPVTGAELRYSDEEGGCFRTVGVSPTRSYPVREGIPLLLAERAIVGD</sequence>
<gene>
    <name evidence="1" type="ORF">SAMN02910418_00135</name>
</gene>
<keyword evidence="2" id="KW-1185">Reference proteome</keyword>
<proteinExistence type="predicted"/>
<protein>
    <submittedName>
        <fullName evidence="1">Uncharacterized protein</fullName>
    </submittedName>
</protein>
<reference evidence="2" key="1">
    <citation type="submission" date="2016-10" db="EMBL/GenBank/DDBJ databases">
        <authorList>
            <person name="Varghese N."/>
            <person name="Submissions S."/>
        </authorList>
    </citation>
    <scope>NUCLEOTIDE SEQUENCE [LARGE SCALE GENOMIC DNA]</scope>
    <source>
        <strain evidence="2">KPR-1</strain>
    </source>
</reference>
<dbReference type="Gene3D" id="2.20.25.10">
    <property type="match status" value="1"/>
</dbReference>